<evidence type="ECO:0000313" key="11">
    <source>
        <dbReference type="EMBL" id="EJY57520.1"/>
    </source>
</evidence>
<evidence type="ECO:0000256" key="1">
    <source>
        <dbReference type="ARBA" id="ARBA00004651"/>
    </source>
</evidence>
<evidence type="ECO:0000256" key="2">
    <source>
        <dbReference type="ARBA" id="ARBA00022475"/>
    </source>
</evidence>
<organism evidence="11 12">
    <name type="scientific">Aedes aegypti</name>
    <name type="common">Yellowfever mosquito</name>
    <name type="synonym">Culex aegypti</name>
    <dbReference type="NCBI Taxonomy" id="7159"/>
    <lineage>
        <taxon>Eukaryota</taxon>
        <taxon>Metazoa</taxon>
        <taxon>Ecdysozoa</taxon>
        <taxon>Arthropoda</taxon>
        <taxon>Hexapoda</taxon>
        <taxon>Insecta</taxon>
        <taxon>Pterygota</taxon>
        <taxon>Neoptera</taxon>
        <taxon>Endopterygota</taxon>
        <taxon>Diptera</taxon>
        <taxon>Nematocera</taxon>
        <taxon>Culicoidea</taxon>
        <taxon>Culicidae</taxon>
        <taxon>Culicinae</taxon>
        <taxon>Aedini</taxon>
        <taxon>Aedes</taxon>
        <taxon>Stegomyia</taxon>
    </lineage>
</organism>
<dbReference type="GO" id="GO:0005549">
    <property type="term" value="F:odorant binding"/>
    <property type="evidence" value="ECO:0007669"/>
    <property type="project" value="InterPro"/>
</dbReference>
<dbReference type="GO" id="GO:0005886">
    <property type="term" value="C:plasma membrane"/>
    <property type="evidence" value="ECO:0007669"/>
    <property type="project" value="UniProtKB-SubCell"/>
</dbReference>
<dbReference type="HOGENOM" id="CLU_053756_0_0_1"/>
<dbReference type="InterPro" id="IPR004117">
    <property type="entry name" value="7tm6_olfct_rcpt"/>
</dbReference>
<evidence type="ECO:0000256" key="9">
    <source>
        <dbReference type="ARBA" id="ARBA00023224"/>
    </source>
</evidence>
<keyword evidence="4 10" id="KW-0812">Transmembrane</keyword>
<evidence type="ECO:0000256" key="4">
    <source>
        <dbReference type="ARBA" id="ARBA00022692"/>
    </source>
</evidence>
<feature type="transmembrane region" description="Helical" evidence="10">
    <location>
        <begin position="165"/>
        <end position="184"/>
    </location>
</feature>
<dbReference type="OrthoDB" id="7760677at2759"/>
<dbReference type="Pfam" id="PF02949">
    <property type="entry name" value="7tm_6"/>
    <property type="match status" value="1"/>
</dbReference>
<dbReference type="AlphaFoldDB" id="A0A1S4G4W6"/>
<protein>
    <recommendedName>
        <fullName evidence="10">Odorant receptor</fullName>
    </recommendedName>
</protein>
<feature type="transmembrane region" description="Helical" evidence="10">
    <location>
        <begin position="279"/>
        <end position="302"/>
    </location>
</feature>
<keyword evidence="7 10" id="KW-0472">Membrane</keyword>
<evidence type="ECO:0000256" key="3">
    <source>
        <dbReference type="ARBA" id="ARBA00022606"/>
    </source>
</evidence>
<evidence type="ECO:0000256" key="7">
    <source>
        <dbReference type="ARBA" id="ARBA00023136"/>
    </source>
</evidence>
<keyword evidence="3 10" id="KW-0716">Sensory transduction</keyword>
<dbReference type="PANTHER" id="PTHR21137:SF35">
    <property type="entry name" value="ODORANT RECEPTOR 19A-RELATED"/>
    <property type="match status" value="1"/>
</dbReference>
<keyword evidence="6 10" id="KW-1133">Transmembrane helix</keyword>
<reference evidence="11" key="2">
    <citation type="journal article" date="2007" name="Science">
        <title>Genome sequence of Aedes aegypti, a major arbovirus vector.</title>
        <authorList>
            <person name="Nene V."/>
            <person name="Wortman J.R."/>
            <person name="Lawson D."/>
            <person name="Haas B."/>
            <person name="Kodira C."/>
            <person name="Tu Z.J."/>
            <person name="Loftus B."/>
            <person name="Xi Z."/>
            <person name="Megy K."/>
            <person name="Grabherr M."/>
            <person name="Ren Q."/>
            <person name="Zdobnov E.M."/>
            <person name="Lobo N.F."/>
            <person name="Campbell K.S."/>
            <person name="Brown S.E."/>
            <person name="Bonaldo M.F."/>
            <person name="Zhu J."/>
            <person name="Sinkins S.P."/>
            <person name="Hogenkamp D.G."/>
            <person name="Amedeo P."/>
            <person name="Arensburger P."/>
            <person name="Atkinson P.W."/>
            <person name="Bidwell S."/>
            <person name="Biedler J."/>
            <person name="Birney E."/>
            <person name="Bruggner R.V."/>
            <person name="Costas J."/>
            <person name="Coy M.R."/>
            <person name="Crabtree J."/>
            <person name="Crawford M."/>
            <person name="Debruyn B."/>
            <person name="Decaprio D."/>
            <person name="Eiglmeier K."/>
            <person name="Eisenstadt E."/>
            <person name="El-Dorry H."/>
            <person name="Gelbart W.M."/>
            <person name="Gomes S.L."/>
            <person name="Hammond M."/>
            <person name="Hannick L.I."/>
            <person name="Hogan J.R."/>
            <person name="Holmes M.H."/>
            <person name="Jaffe D."/>
            <person name="Johnston J.S."/>
            <person name="Kennedy R.C."/>
            <person name="Koo H."/>
            <person name="Kravitz S."/>
            <person name="Kriventseva E.V."/>
            <person name="Kulp D."/>
            <person name="Labutti K."/>
            <person name="Lee E."/>
            <person name="Li S."/>
            <person name="Lovin D.D."/>
            <person name="Mao C."/>
            <person name="Mauceli E."/>
            <person name="Menck C.F."/>
            <person name="Miller J.R."/>
            <person name="Montgomery P."/>
            <person name="Mori A."/>
            <person name="Nascimento A.L."/>
            <person name="Naveira H.F."/>
            <person name="Nusbaum C."/>
            <person name="O'leary S."/>
            <person name="Orvis J."/>
            <person name="Pertea M."/>
            <person name="Quesneville H."/>
            <person name="Reidenbach K.R."/>
            <person name="Rogers Y.H."/>
            <person name="Roth C.W."/>
            <person name="Schneider J.R."/>
            <person name="Schatz M."/>
            <person name="Shumway M."/>
            <person name="Stanke M."/>
            <person name="Stinson E.O."/>
            <person name="Tubio J.M."/>
            <person name="Vanzee J.P."/>
            <person name="Verjovski-Almeida S."/>
            <person name="Werner D."/>
            <person name="White O."/>
            <person name="Wyder S."/>
            <person name="Zeng Q."/>
            <person name="Zhao Q."/>
            <person name="Zhao Y."/>
            <person name="Hill C.A."/>
            <person name="Raikhel A.S."/>
            <person name="Soares M.B."/>
            <person name="Knudson D.L."/>
            <person name="Lee N.H."/>
            <person name="Galagan J."/>
            <person name="Salzberg S.L."/>
            <person name="Paulsen I.T."/>
            <person name="Dimopoulos G."/>
            <person name="Collins F.H."/>
            <person name="Birren B."/>
            <person name="Fraser-Liggett C.M."/>
            <person name="Severson D.W."/>
        </authorList>
    </citation>
    <scope>NUCLEOTIDE SEQUENCE [LARGE SCALE GENOMIC DNA]</scope>
    <source>
        <strain evidence="11">Liverpool</strain>
    </source>
</reference>
<sequence length="416" mass="48030">MNAIVDLWKEVRYYKPDSDYFVLVDLLVDLCGYYPPKWSPLALVAWRALKVGQVIQYTFYAYHCFQSAVNWRNILYFSLNINLSVGLSVGLFRGLALAYYHDDLAKLKSFVNSRQCGKDDAKANYARKVHFWKKNRLVLGGSTILVLNAINWCLTAAFTEDLYQIPFSLQFLPNTVANVIIYYYSFQMLIQNLGYWQSFFQFGLLLSLMKNELLIISDYFESIFDRAFQVCGRDDLELRYGDSLTASRMWSTIRADFKQAAVYHSNFIEHVILLKQVSYISFLVLLSATAIFVTLNSFLCVIDFSSDALGLLVFGSICGMECFFTCKMLDELDEINMKIAKNAYALDWMTSISVPSANMDDYRNIKHTALIVQAKAQQGFWFRAGGMFDMNLEMFMQIMKICYSMITFLMQTQESE</sequence>
<reference evidence="11" key="3">
    <citation type="submission" date="2012-09" db="EMBL/GenBank/DDBJ databases">
        <authorList>
            <consortium name="VectorBase"/>
        </authorList>
    </citation>
    <scope>NUCLEOTIDE SEQUENCE</scope>
    <source>
        <strain evidence="11">Liverpool</strain>
    </source>
</reference>
<evidence type="ECO:0000256" key="8">
    <source>
        <dbReference type="ARBA" id="ARBA00023170"/>
    </source>
</evidence>
<keyword evidence="2" id="KW-1003">Cell membrane</keyword>
<dbReference type="GO" id="GO:0007165">
    <property type="term" value="P:signal transduction"/>
    <property type="evidence" value="ECO:0007669"/>
    <property type="project" value="UniProtKB-KW"/>
</dbReference>
<name>A0A1S4G4W6_AEDAE</name>
<evidence type="ECO:0000313" key="12">
    <source>
        <dbReference type="Proteomes" id="UP000682892"/>
    </source>
</evidence>
<keyword evidence="5 10" id="KW-0552">Olfaction</keyword>
<evidence type="ECO:0000256" key="5">
    <source>
        <dbReference type="ARBA" id="ARBA00022725"/>
    </source>
</evidence>
<dbReference type="PANTHER" id="PTHR21137">
    <property type="entry name" value="ODORANT RECEPTOR"/>
    <property type="match status" value="1"/>
</dbReference>
<keyword evidence="8 10" id="KW-0675">Receptor</keyword>
<comment type="subcellular location">
    <subcellularLocation>
        <location evidence="1 10">Cell membrane</location>
        <topology evidence="1 10">Multi-pass membrane protein</topology>
    </subcellularLocation>
</comment>
<accession>A0A1S4G4W6</accession>
<evidence type="ECO:0000256" key="10">
    <source>
        <dbReference type="RuleBase" id="RU351113"/>
    </source>
</evidence>
<keyword evidence="9 10" id="KW-0807">Transducer</keyword>
<gene>
    <name evidence="11" type="primary">GPROR84</name>
    <name evidence="11" type="ORF">AaeL_AAEL017043</name>
</gene>
<dbReference type="EMBL" id="CH477295">
    <property type="protein sequence ID" value="EJY57520.1"/>
    <property type="molecule type" value="Genomic_DNA"/>
</dbReference>
<reference evidence="11" key="1">
    <citation type="submission" date="2005-10" db="EMBL/GenBank/DDBJ databases">
        <authorList>
            <person name="Loftus B.J."/>
            <person name="Nene V.M."/>
            <person name="Hannick L.I."/>
            <person name="Bidwell S."/>
            <person name="Haas B."/>
            <person name="Amedeo P."/>
            <person name="Orvis J."/>
            <person name="Wortman J.R."/>
            <person name="White O.R."/>
            <person name="Salzberg S."/>
            <person name="Shumway M."/>
            <person name="Koo H."/>
            <person name="Zhao Y."/>
            <person name="Holmes M."/>
            <person name="Miller J."/>
            <person name="Schatz M."/>
            <person name="Pop M."/>
            <person name="Pai G."/>
            <person name="Utterback T."/>
            <person name="Rogers Y.-H."/>
            <person name="Kravitz S."/>
            <person name="Fraser C.M."/>
        </authorList>
    </citation>
    <scope>NUCLEOTIDE SEQUENCE</scope>
    <source>
        <strain evidence="11">Liverpool</strain>
    </source>
</reference>
<comment type="similarity">
    <text evidence="10">Belongs to the insect chemoreceptor superfamily. Heteromeric odorant receptor channel (TC 1.A.69) family.</text>
</comment>
<evidence type="ECO:0000256" key="6">
    <source>
        <dbReference type="ARBA" id="ARBA00022989"/>
    </source>
</evidence>
<dbReference type="GO" id="GO:0004984">
    <property type="term" value="F:olfactory receptor activity"/>
    <property type="evidence" value="ECO:0007669"/>
    <property type="project" value="InterPro"/>
</dbReference>
<proteinExistence type="inferred from homology"/>
<comment type="caution">
    <text evidence="10">Lacks conserved residue(s) required for the propagation of feature annotation.</text>
</comment>
<dbReference type="Proteomes" id="UP000682892">
    <property type="component" value="Chromosome 3"/>
</dbReference>
<feature type="transmembrane region" description="Helical" evidence="10">
    <location>
        <begin position="137"/>
        <end position="159"/>
    </location>
</feature>